<dbReference type="Proteomes" id="UP001157006">
    <property type="component" value="Chromosome 2"/>
</dbReference>
<name>A0AAV0ZPD0_VICFA</name>
<dbReference type="AlphaFoldDB" id="A0AAV0ZPD0"/>
<sequence>MEALCENGYLKRFSKTFTVNKLVSSISGKHDPIATSRLVVAHCQLELSSLGDIILEVAILASFPIKTESTSLSSRARTLNAIFLNPRHPPRHPPQESKNYRTTSKTEIDLRKIGSKLRVEQKCRWLVDVVSQNLDGVSTKMGDGKCSDLRRKADEGELLKLLKEVSLMKRLLKGVIWDGDEKVVELLCGEEKRK</sequence>
<evidence type="ECO:0000313" key="2">
    <source>
        <dbReference type="EMBL" id="CAI8599423.1"/>
    </source>
</evidence>
<reference evidence="2 3" key="1">
    <citation type="submission" date="2023-01" db="EMBL/GenBank/DDBJ databases">
        <authorList>
            <person name="Kreplak J."/>
        </authorList>
    </citation>
    <scope>NUCLEOTIDE SEQUENCE [LARGE SCALE GENOMIC DNA]</scope>
</reference>
<proteinExistence type="predicted"/>
<feature type="compositionally biased region" description="Basic and acidic residues" evidence="1">
    <location>
        <begin position="93"/>
        <end position="104"/>
    </location>
</feature>
<evidence type="ECO:0000256" key="1">
    <source>
        <dbReference type="SAM" id="MobiDB-lite"/>
    </source>
</evidence>
<feature type="region of interest" description="Disordered" evidence="1">
    <location>
        <begin position="85"/>
        <end position="104"/>
    </location>
</feature>
<accession>A0AAV0ZPD0</accession>
<evidence type="ECO:0000313" key="3">
    <source>
        <dbReference type="Proteomes" id="UP001157006"/>
    </source>
</evidence>
<protein>
    <submittedName>
        <fullName evidence="2">Uncharacterized protein</fullName>
    </submittedName>
</protein>
<organism evidence="2 3">
    <name type="scientific">Vicia faba</name>
    <name type="common">Broad bean</name>
    <name type="synonym">Faba vulgaris</name>
    <dbReference type="NCBI Taxonomy" id="3906"/>
    <lineage>
        <taxon>Eukaryota</taxon>
        <taxon>Viridiplantae</taxon>
        <taxon>Streptophyta</taxon>
        <taxon>Embryophyta</taxon>
        <taxon>Tracheophyta</taxon>
        <taxon>Spermatophyta</taxon>
        <taxon>Magnoliopsida</taxon>
        <taxon>eudicotyledons</taxon>
        <taxon>Gunneridae</taxon>
        <taxon>Pentapetalae</taxon>
        <taxon>rosids</taxon>
        <taxon>fabids</taxon>
        <taxon>Fabales</taxon>
        <taxon>Fabaceae</taxon>
        <taxon>Papilionoideae</taxon>
        <taxon>50 kb inversion clade</taxon>
        <taxon>NPAAA clade</taxon>
        <taxon>Hologalegina</taxon>
        <taxon>IRL clade</taxon>
        <taxon>Fabeae</taxon>
        <taxon>Vicia</taxon>
    </lineage>
</organism>
<dbReference type="EMBL" id="OX451737">
    <property type="protein sequence ID" value="CAI8599423.1"/>
    <property type="molecule type" value="Genomic_DNA"/>
</dbReference>
<keyword evidence="3" id="KW-1185">Reference proteome</keyword>
<gene>
    <name evidence="2" type="ORF">VFH_II174160</name>
</gene>